<sequence>MKVKIEVLGLIMGWFAIITQFILMIENRQTDILETVFRFFSFFTILTNILVVLFFTATALKLSGSIFKIFSAKGTITAITAFILIVGLVYQFVLRKIWTPTGLQFVADELLHSVIPLFMLGYWFFYFKANDLLIKPLIAWLIYPFTYVTLIIIRGYFSGYYPYPFLNIEDLGFTKVLFNVIVIFALIIAILSLLTIFGKYFIKTASANRN</sequence>
<keyword evidence="1" id="KW-0812">Transmembrane</keyword>
<dbReference type="EMBL" id="JAKKDV010000005">
    <property type="protein sequence ID" value="MCF7561287.1"/>
    <property type="molecule type" value="Genomic_DNA"/>
</dbReference>
<keyword evidence="1" id="KW-1133">Transmembrane helix</keyword>
<dbReference type="RefSeq" id="WP_237231959.1">
    <property type="nucleotide sequence ID" value="NZ_JAKKDV010000005.1"/>
</dbReference>
<keyword evidence="3" id="KW-1185">Reference proteome</keyword>
<comment type="caution">
    <text evidence="2">The sequence shown here is derived from an EMBL/GenBank/DDBJ whole genome shotgun (WGS) entry which is preliminary data.</text>
</comment>
<reference evidence="2 3" key="1">
    <citation type="submission" date="2022-01" db="EMBL/GenBank/DDBJ databases">
        <title>Draft genome sequence of Sabulilitoribacter multivorans KCTC 32326.</title>
        <authorList>
            <person name="Oh J.-S."/>
        </authorList>
    </citation>
    <scope>NUCLEOTIDE SEQUENCE [LARGE SCALE GENOMIC DNA]</scope>
    <source>
        <strain evidence="2 3">M-M16</strain>
    </source>
</reference>
<dbReference type="InterPro" id="IPR049713">
    <property type="entry name" value="Pr6Pr-like"/>
</dbReference>
<evidence type="ECO:0000313" key="3">
    <source>
        <dbReference type="Proteomes" id="UP001200022"/>
    </source>
</evidence>
<accession>A0ABS9IL05</accession>
<feature type="transmembrane region" description="Helical" evidence="1">
    <location>
        <begin position="7"/>
        <end position="25"/>
    </location>
</feature>
<organism evidence="2 3">
    <name type="scientific">Flaviramulus multivorans</name>
    <dbReference type="NCBI Taxonomy" id="1304750"/>
    <lineage>
        <taxon>Bacteria</taxon>
        <taxon>Pseudomonadati</taxon>
        <taxon>Bacteroidota</taxon>
        <taxon>Flavobacteriia</taxon>
        <taxon>Flavobacteriales</taxon>
        <taxon>Flavobacteriaceae</taxon>
        <taxon>Flaviramulus</taxon>
    </lineage>
</organism>
<feature type="transmembrane region" description="Helical" evidence="1">
    <location>
        <begin position="37"/>
        <end position="60"/>
    </location>
</feature>
<dbReference type="Proteomes" id="UP001200022">
    <property type="component" value="Unassembled WGS sequence"/>
</dbReference>
<feature type="transmembrane region" description="Helical" evidence="1">
    <location>
        <begin position="137"/>
        <end position="157"/>
    </location>
</feature>
<keyword evidence="1" id="KW-0472">Membrane</keyword>
<feature type="transmembrane region" description="Helical" evidence="1">
    <location>
        <begin position="72"/>
        <end position="93"/>
    </location>
</feature>
<feature type="transmembrane region" description="Helical" evidence="1">
    <location>
        <begin position="105"/>
        <end position="125"/>
    </location>
</feature>
<proteinExistence type="predicted"/>
<evidence type="ECO:0000313" key="2">
    <source>
        <dbReference type="EMBL" id="MCF7561287.1"/>
    </source>
</evidence>
<evidence type="ECO:0000256" key="1">
    <source>
        <dbReference type="SAM" id="Phobius"/>
    </source>
</evidence>
<feature type="transmembrane region" description="Helical" evidence="1">
    <location>
        <begin position="177"/>
        <end position="202"/>
    </location>
</feature>
<name>A0ABS9IL05_9FLAO</name>
<protein>
    <submittedName>
        <fullName evidence="2">Pr6Pr family membrane protein</fullName>
    </submittedName>
</protein>
<dbReference type="NCBIfam" id="NF038065">
    <property type="entry name" value="Pr6Pr"/>
    <property type="match status" value="1"/>
</dbReference>
<gene>
    <name evidence="2" type="ORF">L3X39_11630</name>
</gene>